<dbReference type="PROSITE" id="PS51257">
    <property type="entry name" value="PROKAR_LIPOPROTEIN"/>
    <property type="match status" value="1"/>
</dbReference>
<gene>
    <name evidence="9" type="primary">alkJ</name>
    <name evidence="9" type="ORF">Pla22_15530</name>
</gene>
<organism evidence="9 10">
    <name type="scientific">Rubripirellula amarantea</name>
    <dbReference type="NCBI Taxonomy" id="2527999"/>
    <lineage>
        <taxon>Bacteria</taxon>
        <taxon>Pseudomonadati</taxon>
        <taxon>Planctomycetota</taxon>
        <taxon>Planctomycetia</taxon>
        <taxon>Pirellulales</taxon>
        <taxon>Pirellulaceae</taxon>
        <taxon>Rubripirellula</taxon>
    </lineage>
</organism>
<dbReference type="OrthoDB" id="9785276at2"/>
<dbReference type="SUPFAM" id="SSF51905">
    <property type="entry name" value="FAD/NAD(P)-binding domain"/>
    <property type="match status" value="1"/>
</dbReference>
<accession>A0A5C5WUJ6</accession>
<dbReference type="InterPro" id="IPR007867">
    <property type="entry name" value="GMC_OxRtase_C"/>
</dbReference>
<dbReference type="EMBL" id="SJPI01000001">
    <property type="protein sequence ID" value="TWT53919.1"/>
    <property type="molecule type" value="Genomic_DNA"/>
</dbReference>
<dbReference type="Pfam" id="PF05199">
    <property type="entry name" value="GMC_oxred_C"/>
    <property type="match status" value="1"/>
</dbReference>
<evidence type="ECO:0000313" key="9">
    <source>
        <dbReference type="EMBL" id="TWT53919.1"/>
    </source>
</evidence>
<evidence type="ECO:0000256" key="5">
    <source>
        <dbReference type="PIRSR" id="PIRSR000137-2"/>
    </source>
</evidence>
<comment type="cofactor">
    <cofactor evidence="1 5">
        <name>FAD</name>
        <dbReference type="ChEBI" id="CHEBI:57692"/>
    </cofactor>
</comment>
<feature type="domain" description="Glucose-methanol-choline oxidoreductase N-terminal" evidence="8">
    <location>
        <begin position="240"/>
        <end position="254"/>
    </location>
</feature>
<dbReference type="PROSITE" id="PS00624">
    <property type="entry name" value="GMC_OXRED_2"/>
    <property type="match status" value="1"/>
</dbReference>
<evidence type="ECO:0000256" key="1">
    <source>
        <dbReference type="ARBA" id="ARBA00001974"/>
    </source>
</evidence>
<comment type="caution">
    <text evidence="9">The sequence shown here is derived from an EMBL/GenBank/DDBJ whole genome shotgun (WGS) entry which is preliminary data.</text>
</comment>
<dbReference type="InterPro" id="IPR036188">
    <property type="entry name" value="FAD/NAD-bd_sf"/>
</dbReference>
<sequence length="515" mass="56393">MPGSGVKTVSLSRPDYIVVGAGSAGCVMASRLAHLTGGRILLVEAPTVTEAPANDRNRPRHWLRLLGSPNDWNHATEPTPTLANRRLAWPRGRGLGGSSRINAMIWFPPTPSDLESLRAASGGQWSRQLLDEALESIETMVAPESPRWLSDAGQWFMRHANHLCDTEHQPMVYHRCNRNGRRWNAGQLLADFSDQRITVLRANVDRVEVSDQRVVGIRVVSNSGDCETILCRHGVVMCAGAIGTPTILMRSGIGSDELLRRHQIPVRAEQEGVGKNLSDHLLMPLVYATRGNSFSSEQNSVRDIARWQIAGTGKLVSNIAECGGLFQNQSLQLHVTPTHYLTYPKASATGMMTLGINLTQPKSRGELEISSALPADPPKINTGYLSDPDDLAGLVKGVNWARRWLQSIEANDWIVEEIIPGAKRVSDDAIAKTVARFAQTLYHPVGTCRFGHHIDTPVDPKFQFRNLDCLWCADASVLPGPTIGNPNATVMTLAWMAAASISEQAIGEPNRRPSF</sequence>
<reference evidence="9 10" key="1">
    <citation type="submission" date="2019-02" db="EMBL/GenBank/DDBJ databases">
        <title>Deep-cultivation of Planctomycetes and their phenomic and genomic characterization uncovers novel biology.</title>
        <authorList>
            <person name="Wiegand S."/>
            <person name="Jogler M."/>
            <person name="Boedeker C."/>
            <person name="Pinto D."/>
            <person name="Vollmers J."/>
            <person name="Rivas-Marin E."/>
            <person name="Kohn T."/>
            <person name="Peeters S.H."/>
            <person name="Heuer A."/>
            <person name="Rast P."/>
            <person name="Oberbeckmann S."/>
            <person name="Bunk B."/>
            <person name="Jeske O."/>
            <person name="Meyerdierks A."/>
            <person name="Storesund J.E."/>
            <person name="Kallscheuer N."/>
            <person name="Luecker S."/>
            <person name="Lage O.M."/>
            <person name="Pohl T."/>
            <person name="Merkel B.J."/>
            <person name="Hornburger P."/>
            <person name="Mueller R.-W."/>
            <person name="Bruemmer F."/>
            <person name="Labrenz M."/>
            <person name="Spormann A.M."/>
            <person name="Op Den Camp H."/>
            <person name="Overmann J."/>
            <person name="Amann R."/>
            <person name="Jetten M.S.M."/>
            <person name="Mascher T."/>
            <person name="Medema M.H."/>
            <person name="Devos D.P."/>
            <person name="Kaster A.-K."/>
            <person name="Ovreas L."/>
            <person name="Rohde M."/>
            <person name="Galperin M.Y."/>
            <person name="Jogler C."/>
        </authorList>
    </citation>
    <scope>NUCLEOTIDE SEQUENCE [LARGE SCALE GENOMIC DNA]</scope>
    <source>
        <strain evidence="9 10">Pla22</strain>
    </source>
</reference>
<dbReference type="PIRSF" id="PIRSF000137">
    <property type="entry name" value="Alcohol_oxidase"/>
    <property type="match status" value="1"/>
</dbReference>
<keyword evidence="10" id="KW-1185">Reference proteome</keyword>
<evidence type="ECO:0000313" key="10">
    <source>
        <dbReference type="Proteomes" id="UP000316598"/>
    </source>
</evidence>
<evidence type="ECO:0000256" key="2">
    <source>
        <dbReference type="ARBA" id="ARBA00010790"/>
    </source>
</evidence>
<keyword evidence="3 6" id="KW-0285">Flavoprotein</keyword>
<dbReference type="PANTHER" id="PTHR11552">
    <property type="entry name" value="GLUCOSE-METHANOL-CHOLINE GMC OXIDOREDUCTASE"/>
    <property type="match status" value="1"/>
</dbReference>
<dbReference type="Proteomes" id="UP000316598">
    <property type="component" value="Unassembled WGS sequence"/>
</dbReference>
<feature type="domain" description="Glucose-methanol-choline oxidoreductase N-terminal" evidence="7">
    <location>
        <begin position="92"/>
        <end position="115"/>
    </location>
</feature>
<dbReference type="Gene3D" id="3.50.50.60">
    <property type="entry name" value="FAD/NAD(P)-binding domain"/>
    <property type="match status" value="1"/>
</dbReference>
<keyword evidence="4 5" id="KW-0274">FAD</keyword>
<dbReference type="SUPFAM" id="SSF54373">
    <property type="entry name" value="FAD-linked reductases, C-terminal domain"/>
    <property type="match status" value="1"/>
</dbReference>
<dbReference type="PROSITE" id="PS00623">
    <property type="entry name" value="GMC_OXRED_1"/>
    <property type="match status" value="1"/>
</dbReference>
<comment type="similarity">
    <text evidence="2 6">Belongs to the GMC oxidoreductase family.</text>
</comment>
<dbReference type="InterPro" id="IPR012132">
    <property type="entry name" value="GMC_OxRdtase"/>
</dbReference>
<keyword evidence="9" id="KW-0560">Oxidoreductase</keyword>
<dbReference type="AlphaFoldDB" id="A0A5C5WUJ6"/>
<name>A0A5C5WUJ6_9BACT</name>
<evidence type="ECO:0000259" key="8">
    <source>
        <dbReference type="PROSITE" id="PS00624"/>
    </source>
</evidence>
<proteinExistence type="inferred from homology"/>
<evidence type="ECO:0000259" key="7">
    <source>
        <dbReference type="PROSITE" id="PS00623"/>
    </source>
</evidence>
<protein>
    <submittedName>
        <fullName evidence="9">Alcohol dehydrogenase [acceptor]</fullName>
        <ecNumber evidence="9">1.1.99.-</ecNumber>
    </submittedName>
</protein>
<dbReference type="PANTHER" id="PTHR11552:SF147">
    <property type="entry name" value="CHOLINE DEHYDROGENASE, MITOCHONDRIAL"/>
    <property type="match status" value="1"/>
</dbReference>
<dbReference type="GO" id="GO:0050660">
    <property type="term" value="F:flavin adenine dinucleotide binding"/>
    <property type="evidence" value="ECO:0007669"/>
    <property type="project" value="InterPro"/>
</dbReference>
<feature type="binding site" evidence="5">
    <location>
        <position position="204"/>
    </location>
    <ligand>
        <name>FAD</name>
        <dbReference type="ChEBI" id="CHEBI:57692"/>
    </ligand>
</feature>
<dbReference type="Gene3D" id="3.30.560.10">
    <property type="entry name" value="Glucose Oxidase, domain 3"/>
    <property type="match status" value="1"/>
</dbReference>
<evidence type="ECO:0000256" key="6">
    <source>
        <dbReference type="RuleBase" id="RU003968"/>
    </source>
</evidence>
<evidence type="ECO:0000256" key="4">
    <source>
        <dbReference type="ARBA" id="ARBA00022827"/>
    </source>
</evidence>
<dbReference type="InterPro" id="IPR000172">
    <property type="entry name" value="GMC_OxRdtase_N"/>
</dbReference>
<evidence type="ECO:0000256" key="3">
    <source>
        <dbReference type="ARBA" id="ARBA00022630"/>
    </source>
</evidence>
<dbReference type="Pfam" id="PF00732">
    <property type="entry name" value="GMC_oxred_N"/>
    <property type="match status" value="1"/>
</dbReference>
<dbReference type="GO" id="GO:0016614">
    <property type="term" value="F:oxidoreductase activity, acting on CH-OH group of donors"/>
    <property type="evidence" value="ECO:0007669"/>
    <property type="project" value="InterPro"/>
</dbReference>
<dbReference type="EC" id="1.1.99.-" evidence="9"/>